<dbReference type="PANTHER" id="PTHR15020">
    <property type="entry name" value="FLAVIN REDUCTASE-RELATED"/>
    <property type="match status" value="1"/>
</dbReference>
<sequence>MQVSNLIPKGTYIGKLPQRKSVHSYSARGRQLAPVNAVPNIAGPAFTELAQDLSTTLSPEVQQAGLLVGAVVAAGSLVVGGYMALKNEGEPIIIPEAGNTMGGAAPPPPPPRENAVLVIGAAGRTGRQTVQQLLRSGRTVVAALRTADKSAAAEAMGSMGIQEGVQAGVQRAHVVTCLGGKFGKQPDGSMGYIDGCTPEAVEARGVQNLVAAMSEHVPKQTSLQYQAMMPEAAGEQGGQSSSLWEPAPDHGPHVARWKGDLIVEGGGFCGARTKPLQQTDWSAFDGIALRVKGDGQIFKFNIKTLEQVNTPESTYQATFDTVDGQWHDVLLPWHNFVPVKRAQSDPDGAPLDPSKIVKLGTVLSRFEFNKMPNPSYRPGPFQLLMDGGVRAYKAPRPQIVMVSSAGVERNAIVGDDAERRKKQIPIVQLNPGATLNHKYAGEIAIRSSGYPYCVIRSTGMTDNTEGAPFLLEADQGDFMSGAVGRDELGMLITAALAMPDEIVADVQRIRQERGVQPQTEANLATAKRQ</sequence>
<evidence type="ECO:0000313" key="2">
    <source>
        <dbReference type="EMBL" id="KAF5834423.1"/>
    </source>
</evidence>
<dbReference type="InterPro" id="IPR008979">
    <property type="entry name" value="Galactose-bd-like_sf"/>
</dbReference>
<feature type="domain" description="NADH:ubiquinone oxidoreductase intermediate-associated protein 30" evidence="1">
    <location>
        <begin position="235"/>
        <end position="383"/>
    </location>
</feature>
<dbReference type="Gene3D" id="2.60.120.430">
    <property type="entry name" value="Galactose-binding lectin"/>
    <property type="match status" value="1"/>
</dbReference>
<dbReference type="EMBL" id="MU069757">
    <property type="protein sequence ID" value="KAF5834423.1"/>
    <property type="molecule type" value="Genomic_DNA"/>
</dbReference>
<dbReference type="InterPro" id="IPR013857">
    <property type="entry name" value="NADH-UbQ_OxRdtase-assoc_prot30"/>
</dbReference>
<evidence type="ECO:0000313" key="3">
    <source>
        <dbReference type="Proteomes" id="UP000815325"/>
    </source>
</evidence>
<dbReference type="SUPFAM" id="SSF51735">
    <property type="entry name" value="NAD(P)-binding Rossmann-fold domains"/>
    <property type="match status" value="1"/>
</dbReference>
<accession>A0ABQ7GIH9</accession>
<dbReference type="SUPFAM" id="SSF49785">
    <property type="entry name" value="Galactose-binding domain-like"/>
    <property type="match status" value="1"/>
</dbReference>
<dbReference type="PANTHER" id="PTHR15020:SF11">
    <property type="entry name" value="OS06G0360300 PROTEIN"/>
    <property type="match status" value="1"/>
</dbReference>
<keyword evidence="3" id="KW-1185">Reference proteome</keyword>
<organism evidence="2 3">
    <name type="scientific">Dunaliella salina</name>
    <name type="common">Green alga</name>
    <name type="synonym">Protococcus salinus</name>
    <dbReference type="NCBI Taxonomy" id="3046"/>
    <lineage>
        <taxon>Eukaryota</taxon>
        <taxon>Viridiplantae</taxon>
        <taxon>Chlorophyta</taxon>
        <taxon>core chlorophytes</taxon>
        <taxon>Chlorophyceae</taxon>
        <taxon>CS clade</taxon>
        <taxon>Chlamydomonadales</taxon>
        <taxon>Dunaliellaceae</taxon>
        <taxon>Dunaliella</taxon>
    </lineage>
</organism>
<dbReference type="Gene3D" id="3.40.50.720">
    <property type="entry name" value="NAD(P)-binding Rossmann-like Domain"/>
    <property type="match status" value="2"/>
</dbReference>
<dbReference type="Proteomes" id="UP000815325">
    <property type="component" value="Unassembled WGS sequence"/>
</dbReference>
<gene>
    <name evidence="2" type="ORF">DUNSADRAFT_8925</name>
</gene>
<comment type="caution">
    <text evidence="2">The sequence shown here is derived from an EMBL/GenBank/DDBJ whole genome shotgun (WGS) entry which is preliminary data.</text>
</comment>
<reference evidence="2" key="1">
    <citation type="submission" date="2017-08" db="EMBL/GenBank/DDBJ databases">
        <authorList>
            <person name="Polle J.E."/>
            <person name="Barry K."/>
            <person name="Cushman J."/>
            <person name="Schmutz J."/>
            <person name="Tran D."/>
            <person name="Hathwaick L.T."/>
            <person name="Yim W.C."/>
            <person name="Jenkins J."/>
            <person name="Mckie-Krisberg Z.M."/>
            <person name="Prochnik S."/>
            <person name="Lindquist E."/>
            <person name="Dockter R.B."/>
            <person name="Adam C."/>
            <person name="Molina H."/>
            <person name="Bunkerborg J."/>
            <person name="Jin E."/>
            <person name="Buchheim M."/>
            <person name="Magnuson J."/>
        </authorList>
    </citation>
    <scope>NUCLEOTIDE SEQUENCE</scope>
    <source>
        <strain evidence="2">CCAP 19/18</strain>
    </source>
</reference>
<dbReference type="Pfam" id="PF08547">
    <property type="entry name" value="CIA30"/>
    <property type="match status" value="1"/>
</dbReference>
<proteinExistence type="predicted"/>
<protein>
    <submittedName>
        <fullName evidence="2">Complex I intermediate-associated protein 30-domain-containing protein</fullName>
    </submittedName>
</protein>
<name>A0ABQ7GIH9_DUNSA</name>
<evidence type="ECO:0000259" key="1">
    <source>
        <dbReference type="Pfam" id="PF08547"/>
    </source>
</evidence>
<dbReference type="InterPro" id="IPR036291">
    <property type="entry name" value="NAD(P)-bd_dom_sf"/>
</dbReference>